<evidence type="ECO:0000313" key="2">
    <source>
        <dbReference type="Proteomes" id="UP001370490"/>
    </source>
</evidence>
<dbReference type="InterPro" id="IPR015421">
    <property type="entry name" value="PyrdxlP-dep_Trfase_major"/>
</dbReference>
<dbReference type="Proteomes" id="UP001370490">
    <property type="component" value="Unassembled WGS sequence"/>
</dbReference>
<gene>
    <name evidence="1" type="ORF">RJ641_015527</name>
</gene>
<dbReference type="GO" id="GO:0004838">
    <property type="term" value="F:L-tyrosine-2-oxoglutarate transaminase activity"/>
    <property type="evidence" value="ECO:0007669"/>
    <property type="project" value="TreeGrafter"/>
</dbReference>
<dbReference type="InterPro" id="IPR015424">
    <property type="entry name" value="PyrdxlP-dep_Trfase"/>
</dbReference>
<organism evidence="1 2">
    <name type="scientific">Dillenia turbinata</name>
    <dbReference type="NCBI Taxonomy" id="194707"/>
    <lineage>
        <taxon>Eukaryota</taxon>
        <taxon>Viridiplantae</taxon>
        <taxon>Streptophyta</taxon>
        <taxon>Embryophyta</taxon>
        <taxon>Tracheophyta</taxon>
        <taxon>Spermatophyta</taxon>
        <taxon>Magnoliopsida</taxon>
        <taxon>eudicotyledons</taxon>
        <taxon>Gunneridae</taxon>
        <taxon>Pentapetalae</taxon>
        <taxon>Dilleniales</taxon>
        <taxon>Dilleniaceae</taxon>
        <taxon>Dillenia</taxon>
    </lineage>
</organism>
<accession>A0AAN8Z3S9</accession>
<dbReference type="PANTHER" id="PTHR45744">
    <property type="entry name" value="TYROSINE AMINOTRANSFERASE"/>
    <property type="match status" value="1"/>
</dbReference>
<sequence>MWVCRAVAEHLSKDLPYKLSPDDVYITISCLQATEIILAVLSSPGVNILLPRPIYPYYEARAAFNHLHVYRFDLLPDKRCGSYVNAMVDDKEVGNLVLCSGDLFDDISREDLLMDRCLPEVISFLLLFLKPPSSKMWFSAVL</sequence>
<name>A0AAN8Z3S9_9MAGN</name>
<reference evidence="1 2" key="1">
    <citation type="submission" date="2023-12" db="EMBL/GenBank/DDBJ databases">
        <title>A high-quality genome assembly for Dillenia turbinata (Dilleniales).</title>
        <authorList>
            <person name="Chanderbali A."/>
        </authorList>
    </citation>
    <scope>NUCLEOTIDE SEQUENCE [LARGE SCALE GENOMIC DNA]</scope>
    <source>
        <strain evidence="1">LSX21</strain>
        <tissue evidence="1">Leaf</tissue>
    </source>
</reference>
<comment type="caution">
    <text evidence="1">The sequence shown here is derived from an EMBL/GenBank/DDBJ whole genome shotgun (WGS) entry which is preliminary data.</text>
</comment>
<evidence type="ECO:0008006" key="3">
    <source>
        <dbReference type="Google" id="ProtNLM"/>
    </source>
</evidence>
<proteinExistence type="predicted"/>
<protein>
    <recommendedName>
        <fullName evidence="3">Aminotransferase class I/classII domain-containing protein</fullName>
    </recommendedName>
</protein>
<keyword evidence="2" id="KW-1185">Reference proteome</keyword>
<dbReference type="PANTHER" id="PTHR45744:SF11">
    <property type="entry name" value="TYROSINE AMINOTRANSFERASE"/>
    <property type="match status" value="1"/>
</dbReference>
<dbReference type="SUPFAM" id="SSF53383">
    <property type="entry name" value="PLP-dependent transferases"/>
    <property type="match status" value="1"/>
</dbReference>
<dbReference type="Gene3D" id="3.40.640.10">
    <property type="entry name" value="Type I PLP-dependent aspartate aminotransferase-like (Major domain)"/>
    <property type="match status" value="1"/>
</dbReference>
<dbReference type="EMBL" id="JBAMMX010000021">
    <property type="protein sequence ID" value="KAK6919623.1"/>
    <property type="molecule type" value="Genomic_DNA"/>
</dbReference>
<dbReference type="GO" id="GO:0006572">
    <property type="term" value="P:L-tyrosine catabolic process"/>
    <property type="evidence" value="ECO:0007669"/>
    <property type="project" value="TreeGrafter"/>
</dbReference>
<evidence type="ECO:0000313" key="1">
    <source>
        <dbReference type="EMBL" id="KAK6919623.1"/>
    </source>
</evidence>
<dbReference type="AlphaFoldDB" id="A0AAN8Z3S9"/>